<dbReference type="OrthoDB" id="9971669at2759"/>
<feature type="transmembrane region" description="Helical" evidence="6">
    <location>
        <begin position="321"/>
        <end position="338"/>
    </location>
</feature>
<dbReference type="FunFam" id="1.20.1250.20:FF:000034">
    <property type="entry name" value="MFS general substrate transporter"/>
    <property type="match status" value="1"/>
</dbReference>
<feature type="transmembrane region" description="Helical" evidence="6">
    <location>
        <begin position="116"/>
        <end position="135"/>
    </location>
</feature>
<dbReference type="EMBL" id="RSCE01000019">
    <property type="protein sequence ID" value="RSH76916.1"/>
    <property type="molecule type" value="Genomic_DNA"/>
</dbReference>
<comment type="caution">
    <text evidence="8">The sequence shown here is derived from an EMBL/GenBank/DDBJ whole genome shotgun (WGS) entry which is preliminary data.</text>
</comment>
<dbReference type="PROSITE" id="PS50850">
    <property type="entry name" value="MFS"/>
    <property type="match status" value="1"/>
</dbReference>
<feature type="transmembrane region" description="Helical" evidence="6">
    <location>
        <begin position="46"/>
        <end position="63"/>
    </location>
</feature>
<organism evidence="8 9">
    <name type="scientific">Apiotrichum porosum</name>
    <dbReference type="NCBI Taxonomy" id="105984"/>
    <lineage>
        <taxon>Eukaryota</taxon>
        <taxon>Fungi</taxon>
        <taxon>Dikarya</taxon>
        <taxon>Basidiomycota</taxon>
        <taxon>Agaricomycotina</taxon>
        <taxon>Tremellomycetes</taxon>
        <taxon>Trichosporonales</taxon>
        <taxon>Trichosporonaceae</taxon>
        <taxon>Apiotrichum</taxon>
    </lineage>
</organism>
<proteinExistence type="predicted"/>
<gene>
    <name evidence="8" type="ORF">EHS24_003853</name>
</gene>
<keyword evidence="2" id="KW-0813">Transport</keyword>
<dbReference type="SUPFAM" id="SSF103473">
    <property type="entry name" value="MFS general substrate transporter"/>
    <property type="match status" value="1"/>
</dbReference>
<evidence type="ECO:0000256" key="6">
    <source>
        <dbReference type="SAM" id="Phobius"/>
    </source>
</evidence>
<feature type="transmembrane region" description="Helical" evidence="6">
    <location>
        <begin position="406"/>
        <end position="427"/>
    </location>
</feature>
<comment type="subcellular location">
    <subcellularLocation>
        <location evidence="1">Membrane</location>
        <topology evidence="1">Multi-pass membrane protein</topology>
    </subcellularLocation>
</comment>
<evidence type="ECO:0000256" key="5">
    <source>
        <dbReference type="ARBA" id="ARBA00023136"/>
    </source>
</evidence>
<feature type="transmembrane region" description="Helical" evidence="6">
    <location>
        <begin position="281"/>
        <end position="301"/>
    </location>
</feature>
<feature type="transmembrane region" description="Helical" evidence="6">
    <location>
        <begin position="147"/>
        <end position="165"/>
    </location>
</feature>
<accession>A0A427XDJ1</accession>
<feature type="transmembrane region" description="Helical" evidence="6">
    <location>
        <begin position="439"/>
        <end position="460"/>
    </location>
</feature>
<evidence type="ECO:0000259" key="7">
    <source>
        <dbReference type="PROSITE" id="PS50850"/>
    </source>
</evidence>
<dbReference type="InterPro" id="IPR036259">
    <property type="entry name" value="MFS_trans_sf"/>
</dbReference>
<dbReference type="InterPro" id="IPR011701">
    <property type="entry name" value="MFS"/>
</dbReference>
<name>A0A427XDJ1_9TREE</name>
<dbReference type="FunFam" id="1.20.1250.20:FF:000013">
    <property type="entry name" value="MFS general substrate transporter"/>
    <property type="match status" value="1"/>
</dbReference>
<keyword evidence="9" id="KW-1185">Reference proteome</keyword>
<dbReference type="Proteomes" id="UP000279236">
    <property type="component" value="Unassembled WGS sequence"/>
</dbReference>
<dbReference type="PANTHER" id="PTHR43791:SF85">
    <property type="entry name" value="TRANSPORTER, PUTATIVE (AFU_ORTHOLOGUE AFUA_6G00710)-RELATED"/>
    <property type="match status" value="1"/>
</dbReference>
<dbReference type="AlphaFoldDB" id="A0A427XDJ1"/>
<evidence type="ECO:0000256" key="4">
    <source>
        <dbReference type="ARBA" id="ARBA00022989"/>
    </source>
</evidence>
<dbReference type="Gene3D" id="1.20.1250.20">
    <property type="entry name" value="MFS general substrate transporter like domains"/>
    <property type="match status" value="2"/>
</dbReference>
<evidence type="ECO:0000256" key="1">
    <source>
        <dbReference type="ARBA" id="ARBA00004141"/>
    </source>
</evidence>
<reference evidence="8 9" key="1">
    <citation type="submission" date="2018-11" db="EMBL/GenBank/DDBJ databases">
        <title>Genome sequence of Apiotrichum porosum DSM 27194.</title>
        <authorList>
            <person name="Aliyu H."/>
            <person name="Gorte O."/>
            <person name="Ochsenreither K."/>
        </authorList>
    </citation>
    <scope>NUCLEOTIDE SEQUENCE [LARGE SCALE GENOMIC DNA]</scope>
    <source>
        <strain evidence="8 9">DSM 27194</strain>
    </source>
</reference>
<evidence type="ECO:0000313" key="9">
    <source>
        <dbReference type="Proteomes" id="UP000279236"/>
    </source>
</evidence>
<feature type="transmembrane region" description="Helical" evidence="6">
    <location>
        <begin position="87"/>
        <end position="109"/>
    </location>
</feature>
<evidence type="ECO:0000256" key="3">
    <source>
        <dbReference type="ARBA" id="ARBA00022692"/>
    </source>
</evidence>
<dbReference type="InterPro" id="IPR020846">
    <property type="entry name" value="MFS_dom"/>
</dbReference>
<feature type="domain" description="Major facilitator superfamily (MFS) profile" evidence="7">
    <location>
        <begin position="50"/>
        <end position="465"/>
    </location>
</feature>
<evidence type="ECO:0000256" key="2">
    <source>
        <dbReference type="ARBA" id="ARBA00022448"/>
    </source>
</evidence>
<dbReference type="RefSeq" id="XP_028472063.1">
    <property type="nucleotide sequence ID" value="XM_028619490.1"/>
</dbReference>
<sequence length="497" mass="54095">MTSQEKDLATITHIDEVEVGKGNLDAVSTTFVEPNAKALSSGLRKLDCYFLPAVTMIYFLSFLDRSNIGNAKAAGLQADLGLSDYQYSMALTLTYIPYILAEMPLTLLLRVVGPNILMPTLMVIWGVVTMCQGFVTNYVGLVLCRVFLGAAEGAIIPACITYLATFYRRQDLGKRTAFFFCATSLAGAFSGLLAAAILKMEGVAGKRGWMWIFIIEGLITAVYGMISFFILPNNPTVVGYWTEEEREAVLLALDNDRPVEETHEAFSAKAVLGALAAPQMWLIATTLFCSGVSLFAMAYFSPSIVGSSLGYTGIKVQLYSVPPYAVSTVISLACSWYSDKLNMRGPFIVGSTFLSLIGYAIYYCSAATDKSARYVSLFFMISGAYIAAPLLSVWMSNNHQGYYRRISAVVMGFVFSNAGGILSTWLFPKAQAPNYKKGTSILLAMSSTLIAVAAIAMAYLHIRNKQKAAKGGFTEERGTLDDTVALGDRSVHFKYTL</sequence>
<feature type="transmembrane region" description="Helical" evidence="6">
    <location>
        <begin position="177"/>
        <end position="197"/>
    </location>
</feature>
<dbReference type="GO" id="GO:0022857">
    <property type="term" value="F:transmembrane transporter activity"/>
    <property type="evidence" value="ECO:0007669"/>
    <property type="project" value="InterPro"/>
</dbReference>
<dbReference type="Pfam" id="PF07690">
    <property type="entry name" value="MFS_1"/>
    <property type="match status" value="1"/>
</dbReference>
<keyword evidence="5 6" id="KW-0472">Membrane</keyword>
<dbReference type="PANTHER" id="PTHR43791">
    <property type="entry name" value="PERMEASE-RELATED"/>
    <property type="match status" value="1"/>
</dbReference>
<evidence type="ECO:0000313" key="8">
    <source>
        <dbReference type="EMBL" id="RSH76916.1"/>
    </source>
</evidence>
<keyword evidence="3 6" id="KW-0812">Transmembrane</keyword>
<feature type="transmembrane region" description="Helical" evidence="6">
    <location>
        <begin position="374"/>
        <end position="394"/>
    </location>
</feature>
<protein>
    <recommendedName>
        <fullName evidence="7">Major facilitator superfamily (MFS) profile domain-containing protein</fullName>
    </recommendedName>
</protein>
<feature type="transmembrane region" description="Helical" evidence="6">
    <location>
        <begin position="209"/>
        <end position="231"/>
    </location>
</feature>
<feature type="transmembrane region" description="Helical" evidence="6">
    <location>
        <begin position="345"/>
        <end position="362"/>
    </location>
</feature>
<keyword evidence="4 6" id="KW-1133">Transmembrane helix</keyword>
<dbReference type="GeneID" id="39588396"/>
<dbReference type="GO" id="GO:0016020">
    <property type="term" value="C:membrane"/>
    <property type="evidence" value="ECO:0007669"/>
    <property type="project" value="UniProtKB-SubCell"/>
</dbReference>